<accession>A0ACC3BBI8</accession>
<proteinExistence type="predicted"/>
<gene>
    <name evidence="1" type="ORF">N8T08_000399</name>
</gene>
<evidence type="ECO:0000313" key="2">
    <source>
        <dbReference type="Proteomes" id="UP001177260"/>
    </source>
</evidence>
<organism evidence="1 2">
    <name type="scientific">Aspergillus melleus</name>
    <dbReference type="NCBI Taxonomy" id="138277"/>
    <lineage>
        <taxon>Eukaryota</taxon>
        <taxon>Fungi</taxon>
        <taxon>Dikarya</taxon>
        <taxon>Ascomycota</taxon>
        <taxon>Pezizomycotina</taxon>
        <taxon>Eurotiomycetes</taxon>
        <taxon>Eurotiomycetidae</taxon>
        <taxon>Eurotiales</taxon>
        <taxon>Aspergillaceae</taxon>
        <taxon>Aspergillus</taxon>
        <taxon>Aspergillus subgen. Circumdati</taxon>
    </lineage>
</organism>
<keyword evidence="2" id="KW-1185">Reference proteome</keyword>
<dbReference type="Proteomes" id="UP001177260">
    <property type="component" value="Unassembled WGS sequence"/>
</dbReference>
<sequence>MSEEESLQLNPLVWDLSRSQLPEEERKRGLNQIQAQARRDWVVGLRFKQLGEVDDKFGTGFFLNIPGAKWYVIVTAGHNLLDKNGNPSTDLIIERDKHEEPIRPLDPPPFVCPLYHGGHDTDHDYGAILIPRPFHGSKDPTKNPDIGFGFALHLGHENLRHENLELTGYVSRKEGKNQKEQAEKNAEAKELAPLVTSSGNCLRAREGHLEYKLETAKGLSGSPVILPYNGHEAVVAIHNNGPAKRGRGSTGARLNTTVLKQILRWADLINHKVALKAAPGKPQNNEVADPLYLNFDPYEDCAWVRWGEEQLKTAFDVFPAYAPTSLVDARMLHVFQYLPPADWPESSQRQQWVLWDVTREEVTLTDTLQPFCFVELKPYKKWKMLQIVVRLNAGRNQDMSCLVMNGDDITEIDREMGTFDGPGITFSKYLNGQFIKVRNCSSRSRVPPR</sequence>
<name>A0ACC3BBI8_9EURO</name>
<reference evidence="1 2" key="1">
    <citation type="journal article" date="2023" name="ACS Omega">
        <title>Identification of the Neoaspergillic Acid Biosynthesis Gene Cluster by Establishing an In Vitro CRISPR-Ribonucleoprotein Genetic System in Aspergillus melleus.</title>
        <authorList>
            <person name="Yuan B."/>
            <person name="Grau M.F."/>
            <person name="Murata R.M."/>
            <person name="Torok T."/>
            <person name="Venkateswaran K."/>
            <person name="Stajich J.E."/>
            <person name="Wang C.C.C."/>
        </authorList>
    </citation>
    <scope>NUCLEOTIDE SEQUENCE [LARGE SCALE GENOMIC DNA]</scope>
    <source>
        <strain evidence="1 2">IMV 1140</strain>
    </source>
</reference>
<evidence type="ECO:0000313" key="1">
    <source>
        <dbReference type="EMBL" id="KAK1147884.1"/>
    </source>
</evidence>
<dbReference type="EMBL" id="JAOPJF010000010">
    <property type="protein sequence ID" value="KAK1147884.1"/>
    <property type="molecule type" value="Genomic_DNA"/>
</dbReference>
<protein>
    <submittedName>
        <fullName evidence="1">Uncharacterized protein</fullName>
    </submittedName>
</protein>
<comment type="caution">
    <text evidence="1">The sequence shown here is derived from an EMBL/GenBank/DDBJ whole genome shotgun (WGS) entry which is preliminary data.</text>
</comment>